<protein>
    <submittedName>
        <fullName evidence="6">Catabolite control protein</fullName>
    </submittedName>
</protein>
<dbReference type="SUPFAM" id="SSF47413">
    <property type="entry name" value="lambda repressor-like DNA-binding domains"/>
    <property type="match status" value="1"/>
</dbReference>
<dbReference type="Proteomes" id="UP000254031">
    <property type="component" value="Unassembled WGS sequence"/>
</dbReference>
<dbReference type="InterPro" id="IPR001387">
    <property type="entry name" value="Cro/C1-type_HTH"/>
</dbReference>
<dbReference type="PANTHER" id="PTHR30146">
    <property type="entry name" value="LACI-RELATED TRANSCRIPTIONAL REPRESSOR"/>
    <property type="match status" value="1"/>
</dbReference>
<dbReference type="Gene3D" id="1.10.260.40">
    <property type="entry name" value="lambda repressor-like DNA-binding domains"/>
    <property type="match status" value="1"/>
</dbReference>
<dbReference type="InterPro" id="IPR028082">
    <property type="entry name" value="Peripla_BP_I"/>
</dbReference>
<keyword evidence="1" id="KW-0805">Transcription regulation</keyword>
<dbReference type="GO" id="GO:0003700">
    <property type="term" value="F:DNA-binding transcription factor activity"/>
    <property type="evidence" value="ECO:0007669"/>
    <property type="project" value="TreeGrafter"/>
</dbReference>
<dbReference type="RefSeq" id="WP_080551161.1">
    <property type="nucleotide sequence ID" value="NZ_CP017486.1"/>
</dbReference>
<dbReference type="EMBL" id="UGPL01000006">
    <property type="protein sequence ID" value="STY65175.1"/>
    <property type="molecule type" value="Genomic_DNA"/>
</dbReference>
<evidence type="ECO:0000256" key="1">
    <source>
        <dbReference type="ARBA" id="ARBA00023015"/>
    </source>
</evidence>
<evidence type="ECO:0000313" key="6">
    <source>
        <dbReference type="EMBL" id="STY65175.1"/>
    </source>
</evidence>
<dbReference type="InterPro" id="IPR010982">
    <property type="entry name" value="Lambda_DNA-bd_dom_sf"/>
</dbReference>
<evidence type="ECO:0000313" key="7">
    <source>
        <dbReference type="Proteomes" id="UP000254031"/>
    </source>
</evidence>
<dbReference type="PROSITE" id="PS00356">
    <property type="entry name" value="HTH_LACI_1"/>
    <property type="match status" value="1"/>
</dbReference>
<dbReference type="Pfam" id="PF13416">
    <property type="entry name" value="SBP_bac_8"/>
    <property type="match status" value="1"/>
</dbReference>
<dbReference type="CDD" id="cd01392">
    <property type="entry name" value="HTH_LacI"/>
    <property type="match status" value="1"/>
</dbReference>
<proteinExistence type="predicted"/>
<dbReference type="Pfam" id="PF00356">
    <property type="entry name" value="LacI"/>
    <property type="match status" value="1"/>
</dbReference>
<organism evidence="6 7">
    <name type="scientific">Mannheimia haemolytica</name>
    <name type="common">Pasteurella haemolytica</name>
    <dbReference type="NCBI Taxonomy" id="75985"/>
    <lineage>
        <taxon>Bacteria</taxon>
        <taxon>Pseudomonadati</taxon>
        <taxon>Pseudomonadota</taxon>
        <taxon>Gammaproteobacteria</taxon>
        <taxon>Pasteurellales</taxon>
        <taxon>Pasteurellaceae</taxon>
        <taxon>Mannheimia</taxon>
    </lineage>
</organism>
<keyword evidence="3" id="KW-0804">Transcription</keyword>
<evidence type="ECO:0000256" key="3">
    <source>
        <dbReference type="ARBA" id="ARBA00023163"/>
    </source>
</evidence>
<evidence type="ECO:0000259" key="5">
    <source>
        <dbReference type="PROSITE" id="PS50943"/>
    </source>
</evidence>
<dbReference type="GO" id="GO:0000976">
    <property type="term" value="F:transcription cis-regulatory region binding"/>
    <property type="evidence" value="ECO:0007669"/>
    <property type="project" value="TreeGrafter"/>
</dbReference>
<sequence length="709" mass="81793">MIITMKDIAKEANVSLGTVSNVLNGKSNVSLAKIEKVQAAVEKLGYRKNIQASTLKSGTSNKIAIILPNITELKYACLYENLDLICTQNDLSLILYLTHNREDREKQIIQNIKQDNYLRIILDSCLNNADYYYDEVKDQDKFIFVYRYLKNAKHFIGFDYLPVIGDLIKHMKAHHLENIAFIKDNNCDWGGTVCDYLASYSQKNNIKILFFTQKESIHKLSFELAQSIHRFDGIIVPSFNSAKILYSSFCLSNKIPPKIYTCYKNSFNNDDRFFQYRLDYDFISNQILSILREDNAIIKEHHFGFPNIIESSNNTLPHQEINLLAVQTPSTESLRKLLPYFEMLTGIQVNIDTYSFEQIPAVLENDQVEKKYDLVRIDMESLPYFAEKYFLPLNSIGREHLELCFSASIIERFCLFQDKLYAIPFDPSIQMLFYRDDIFNDVKVKRLFYEKNKKELSLPNNFEQFNQLSDFFKNHLPEEFGVKYGSALIVNDEGTLASEFLMRYYALSDSIFMENVLKLEMQSAKKALKQLKAFYQSAKLLEQGWWKDAVELFNLGEIPMLIVYMNHFLPLSHKGLMLPLGVSTLPNNRALMGGGSLAIMKQTQKIAACETFFNWFLDNTTQEQYVQLGGSSAKRDIVENQNITKYLPWLPLALKGDFSGVRENSNSRQEAINLRQAENIIGGVVNVYLTTDMNEVEVVNLINARLSQL</sequence>
<dbReference type="AlphaFoldDB" id="A0A378NBS1"/>
<dbReference type="InterPro" id="IPR000843">
    <property type="entry name" value="HTH_LacI"/>
</dbReference>
<evidence type="ECO:0000256" key="2">
    <source>
        <dbReference type="ARBA" id="ARBA00023125"/>
    </source>
</evidence>
<dbReference type="SUPFAM" id="SSF53850">
    <property type="entry name" value="Periplasmic binding protein-like II"/>
    <property type="match status" value="1"/>
</dbReference>
<dbReference type="PANTHER" id="PTHR30146:SF109">
    <property type="entry name" value="HTH-TYPE TRANSCRIPTIONAL REGULATOR GALS"/>
    <property type="match status" value="1"/>
</dbReference>
<dbReference type="PROSITE" id="PS50932">
    <property type="entry name" value="HTH_LACI_2"/>
    <property type="match status" value="1"/>
</dbReference>
<feature type="domain" description="HTH cro/C1-type" evidence="5">
    <location>
        <begin position="3"/>
        <end position="37"/>
    </location>
</feature>
<feature type="domain" description="HTH lacI-type" evidence="4">
    <location>
        <begin position="3"/>
        <end position="57"/>
    </location>
</feature>
<dbReference type="PROSITE" id="PS50943">
    <property type="entry name" value="HTH_CROC1"/>
    <property type="match status" value="1"/>
</dbReference>
<dbReference type="SMART" id="SM00354">
    <property type="entry name" value="HTH_LACI"/>
    <property type="match status" value="1"/>
</dbReference>
<dbReference type="InterPro" id="IPR006059">
    <property type="entry name" value="SBP"/>
</dbReference>
<keyword evidence="2" id="KW-0238">DNA-binding</keyword>
<dbReference type="Gene3D" id="3.40.190.10">
    <property type="entry name" value="Periplasmic binding protein-like II"/>
    <property type="match status" value="2"/>
</dbReference>
<evidence type="ECO:0000259" key="4">
    <source>
        <dbReference type="PROSITE" id="PS50932"/>
    </source>
</evidence>
<dbReference type="SUPFAM" id="SSF53822">
    <property type="entry name" value="Periplasmic binding protein-like I"/>
    <property type="match status" value="1"/>
</dbReference>
<accession>A0A378NBS1</accession>
<gene>
    <name evidence="6" type="primary">ccpA</name>
    <name evidence="6" type="ORF">NCTC9380_00431</name>
</gene>
<dbReference type="Gene3D" id="3.40.50.2300">
    <property type="match status" value="1"/>
</dbReference>
<name>A0A378NBS1_MANHA</name>
<reference evidence="6 7" key="1">
    <citation type="submission" date="2018-06" db="EMBL/GenBank/DDBJ databases">
        <authorList>
            <consortium name="Pathogen Informatics"/>
            <person name="Doyle S."/>
        </authorList>
    </citation>
    <scope>NUCLEOTIDE SEQUENCE [LARGE SCALE GENOMIC DNA]</scope>
    <source>
        <strain evidence="6 7">NCTC9380</strain>
    </source>
</reference>